<protein>
    <submittedName>
        <fullName evidence="1">Uncharacterized protein</fullName>
    </submittedName>
</protein>
<dbReference type="Proteomes" id="UP001164250">
    <property type="component" value="Chromosome 15"/>
</dbReference>
<evidence type="ECO:0000313" key="1">
    <source>
        <dbReference type="EMBL" id="KAJ0075926.1"/>
    </source>
</evidence>
<organism evidence="1 2">
    <name type="scientific">Pistacia atlantica</name>
    <dbReference type="NCBI Taxonomy" id="434234"/>
    <lineage>
        <taxon>Eukaryota</taxon>
        <taxon>Viridiplantae</taxon>
        <taxon>Streptophyta</taxon>
        <taxon>Embryophyta</taxon>
        <taxon>Tracheophyta</taxon>
        <taxon>Spermatophyta</taxon>
        <taxon>Magnoliopsida</taxon>
        <taxon>eudicotyledons</taxon>
        <taxon>Gunneridae</taxon>
        <taxon>Pentapetalae</taxon>
        <taxon>rosids</taxon>
        <taxon>malvids</taxon>
        <taxon>Sapindales</taxon>
        <taxon>Anacardiaceae</taxon>
        <taxon>Pistacia</taxon>
    </lineage>
</organism>
<proteinExistence type="predicted"/>
<reference evidence="2" key="1">
    <citation type="journal article" date="2023" name="G3 (Bethesda)">
        <title>Genome assembly and association tests identify interacting loci associated with vigor, precocity, and sex in interspecific pistachio rootstocks.</title>
        <authorList>
            <person name="Palmer W."/>
            <person name="Jacygrad E."/>
            <person name="Sagayaradj S."/>
            <person name="Cavanaugh K."/>
            <person name="Han R."/>
            <person name="Bertier L."/>
            <person name="Beede B."/>
            <person name="Kafkas S."/>
            <person name="Golino D."/>
            <person name="Preece J."/>
            <person name="Michelmore R."/>
        </authorList>
    </citation>
    <scope>NUCLEOTIDE SEQUENCE [LARGE SCALE GENOMIC DNA]</scope>
</reference>
<gene>
    <name evidence="1" type="ORF">Patl1_34169</name>
</gene>
<sequence>MNKKYTFSYSLTTEQTSKLLKILTDARLSIPELGFGMARKVPTCRRDVVYFQENYGFMFGDGFKFKESENMCHADCELKCWNNCYCVAYATTDFDTSCEVWDREAKFTEAKWDDINSRNEVMEVVD</sequence>
<dbReference type="EMBL" id="CM047910">
    <property type="protein sequence ID" value="KAJ0075926.1"/>
    <property type="molecule type" value="Genomic_DNA"/>
</dbReference>
<keyword evidence="2" id="KW-1185">Reference proteome</keyword>
<evidence type="ECO:0000313" key="2">
    <source>
        <dbReference type="Proteomes" id="UP001164250"/>
    </source>
</evidence>
<name>A0ACC0ZS67_9ROSI</name>
<accession>A0ACC0ZS67</accession>
<comment type="caution">
    <text evidence="1">The sequence shown here is derived from an EMBL/GenBank/DDBJ whole genome shotgun (WGS) entry which is preliminary data.</text>
</comment>